<dbReference type="Proteomes" id="UP000287853">
    <property type="component" value="Unassembled WGS sequence"/>
</dbReference>
<protein>
    <submittedName>
        <fullName evidence="2">Uncharacterized protein</fullName>
    </submittedName>
</protein>
<name>A0A444J4G5_9BACT</name>
<comment type="caution">
    <text evidence="2">The sequence shown here is derived from an EMBL/GenBank/DDBJ whole genome shotgun (WGS) entry which is preliminary data.</text>
</comment>
<gene>
    <name evidence="2" type="ORF">H206_05464</name>
</gene>
<keyword evidence="1" id="KW-0472">Membrane</keyword>
<dbReference type="EMBL" id="MTKO01000012">
    <property type="protein sequence ID" value="RWX47959.1"/>
    <property type="molecule type" value="Genomic_DNA"/>
</dbReference>
<keyword evidence="1" id="KW-1133">Transmembrane helix</keyword>
<evidence type="ECO:0000313" key="2">
    <source>
        <dbReference type="EMBL" id="RWX47959.1"/>
    </source>
</evidence>
<proteinExistence type="predicted"/>
<dbReference type="AlphaFoldDB" id="A0A444J4G5"/>
<feature type="transmembrane region" description="Helical" evidence="1">
    <location>
        <begin position="16"/>
        <end position="33"/>
    </location>
</feature>
<evidence type="ECO:0000256" key="1">
    <source>
        <dbReference type="SAM" id="Phobius"/>
    </source>
</evidence>
<accession>A0A444J4G5</accession>
<reference evidence="2 3" key="1">
    <citation type="submission" date="2017-01" db="EMBL/GenBank/DDBJ databases">
        <title>The cable genome- insights into the physiology and evolution of filamentous bacteria capable of sulfide oxidation via long distance electron transfer.</title>
        <authorList>
            <person name="Schreiber L."/>
            <person name="Bjerg J.T."/>
            <person name="Boggild A."/>
            <person name="Van De Vossenberg J."/>
            <person name="Meysman F."/>
            <person name="Nielsen L.P."/>
            <person name="Schramm A."/>
            <person name="Kjeldsen K.U."/>
        </authorList>
    </citation>
    <scope>NUCLEOTIDE SEQUENCE [LARGE SCALE GENOMIC DNA]</scope>
    <source>
        <strain evidence="2">MCF</strain>
    </source>
</reference>
<keyword evidence="3" id="KW-1185">Reference proteome</keyword>
<sequence>MFCCISCLLIRNDQEAFFYFKFYGIIFLLLLLINKSDQTDLSLLSFTLKSIPCPPIRYFQSVSLLSSIPSVRRQESLFAQ</sequence>
<organism evidence="2 3">
    <name type="scientific">Candidatus Electrothrix aarhusensis</name>
    <dbReference type="NCBI Taxonomy" id="1859131"/>
    <lineage>
        <taxon>Bacteria</taxon>
        <taxon>Pseudomonadati</taxon>
        <taxon>Thermodesulfobacteriota</taxon>
        <taxon>Desulfobulbia</taxon>
        <taxon>Desulfobulbales</taxon>
        <taxon>Desulfobulbaceae</taxon>
        <taxon>Candidatus Electrothrix</taxon>
    </lineage>
</organism>
<keyword evidence="1" id="KW-0812">Transmembrane</keyword>
<evidence type="ECO:0000313" key="3">
    <source>
        <dbReference type="Proteomes" id="UP000287853"/>
    </source>
</evidence>